<dbReference type="PANTHER" id="PTHR11606">
    <property type="entry name" value="GLUTAMATE DEHYDROGENASE"/>
    <property type="match status" value="1"/>
</dbReference>
<gene>
    <name evidence="11" type="ORF">FCC1311_077602</name>
</gene>
<dbReference type="EMBL" id="BEYU01000099">
    <property type="protein sequence ID" value="GBG31536.1"/>
    <property type="molecule type" value="Genomic_DNA"/>
</dbReference>
<dbReference type="SUPFAM" id="SSF51735">
    <property type="entry name" value="NAD(P)-binding Rossmann-fold domains"/>
    <property type="match status" value="1"/>
</dbReference>
<dbReference type="Proteomes" id="UP000241890">
    <property type="component" value="Unassembled WGS sequence"/>
</dbReference>
<dbReference type="InterPro" id="IPR014362">
    <property type="entry name" value="Glu_DH"/>
</dbReference>
<dbReference type="PRINTS" id="PR00082">
    <property type="entry name" value="GLFDHDRGNASE"/>
</dbReference>
<dbReference type="Gene3D" id="3.40.50.10860">
    <property type="entry name" value="Leucine Dehydrogenase, chain A, domain 1"/>
    <property type="match status" value="1"/>
</dbReference>
<dbReference type="InterPro" id="IPR006095">
    <property type="entry name" value="Glu/Leu/Phe/Val/Trp_DH"/>
</dbReference>
<feature type="active site" description="Proton donor" evidence="6">
    <location>
        <position position="111"/>
    </location>
</feature>
<dbReference type="AlphaFoldDB" id="A0A2R5GKV2"/>
<evidence type="ECO:0000256" key="7">
    <source>
        <dbReference type="PIRSR" id="PIRSR000185-2"/>
    </source>
</evidence>
<dbReference type="GO" id="GO:0005739">
    <property type="term" value="C:mitochondrion"/>
    <property type="evidence" value="ECO:0007669"/>
    <property type="project" value="TreeGrafter"/>
</dbReference>
<dbReference type="CDD" id="cd01076">
    <property type="entry name" value="NAD_bind_1_Glu_DH"/>
    <property type="match status" value="1"/>
</dbReference>
<organism evidence="11 12">
    <name type="scientific">Hondaea fermentalgiana</name>
    <dbReference type="NCBI Taxonomy" id="2315210"/>
    <lineage>
        <taxon>Eukaryota</taxon>
        <taxon>Sar</taxon>
        <taxon>Stramenopiles</taxon>
        <taxon>Bigyra</taxon>
        <taxon>Labyrinthulomycetes</taxon>
        <taxon>Thraustochytrida</taxon>
        <taxon>Thraustochytriidae</taxon>
        <taxon>Hondaea</taxon>
    </lineage>
</organism>
<evidence type="ECO:0000259" key="10">
    <source>
        <dbReference type="SMART" id="SM00839"/>
    </source>
</evidence>
<dbReference type="GO" id="GO:0006538">
    <property type="term" value="P:L-glutamate catabolic process"/>
    <property type="evidence" value="ECO:0007669"/>
    <property type="project" value="TreeGrafter"/>
</dbReference>
<keyword evidence="7" id="KW-0520">NAD</keyword>
<keyword evidence="7" id="KW-0547">Nucleotide-binding</keyword>
<evidence type="ECO:0000256" key="6">
    <source>
        <dbReference type="PIRSR" id="PIRSR000185-1"/>
    </source>
</evidence>
<dbReference type="InterPro" id="IPR006097">
    <property type="entry name" value="Glu/Leu/Phe/Val/Trp_DH_dimer"/>
</dbReference>
<comment type="similarity">
    <text evidence="1 5 9">Belongs to the Glu/Leu/Phe/Val dehydrogenases family.</text>
</comment>
<dbReference type="InParanoid" id="A0A2R5GKV2"/>
<evidence type="ECO:0000313" key="12">
    <source>
        <dbReference type="Proteomes" id="UP000241890"/>
    </source>
</evidence>
<keyword evidence="12" id="KW-1185">Reference proteome</keyword>
<comment type="catalytic activity">
    <reaction evidence="4">
        <text>L-glutamate + NADP(+) + H2O = 2-oxoglutarate + NH4(+) + NADPH + H(+)</text>
        <dbReference type="Rhea" id="RHEA:11612"/>
        <dbReference type="ChEBI" id="CHEBI:15377"/>
        <dbReference type="ChEBI" id="CHEBI:15378"/>
        <dbReference type="ChEBI" id="CHEBI:16810"/>
        <dbReference type="ChEBI" id="CHEBI:28938"/>
        <dbReference type="ChEBI" id="CHEBI:29985"/>
        <dbReference type="ChEBI" id="CHEBI:57783"/>
        <dbReference type="ChEBI" id="CHEBI:58349"/>
        <dbReference type="EC" id="1.4.1.3"/>
    </reaction>
</comment>
<feature type="domain" description="Glutamate/phenylalanine/leucine/valine/L-tryptophan dehydrogenase C-terminal" evidence="10">
    <location>
        <begin position="193"/>
        <end position="484"/>
    </location>
</feature>
<evidence type="ECO:0000256" key="8">
    <source>
        <dbReference type="PIRSR" id="PIRSR000185-3"/>
    </source>
</evidence>
<dbReference type="Gene3D" id="3.40.50.720">
    <property type="entry name" value="NAD(P)-binding Rossmann-like Domain"/>
    <property type="match status" value="1"/>
</dbReference>
<dbReference type="InterPro" id="IPR046346">
    <property type="entry name" value="Aminoacid_DH-like_N_sf"/>
</dbReference>
<dbReference type="OrthoDB" id="6718861at2759"/>
<comment type="caution">
    <text evidence="11">The sequence shown here is derived from an EMBL/GenBank/DDBJ whole genome shotgun (WGS) entry which is preliminary data.</text>
</comment>
<protein>
    <recommendedName>
        <fullName evidence="5">Glutamate dehydrogenase</fullName>
    </recommendedName>
</protein>
<dbReference type="InterPro" id="IPR036291">
    <property type="entry name" value="NAD(P)-bd_dom_sf"/>
</dbReference>
<keyword evidence="2 5" id="KW-0560">Oxidoreductase</keyword>
<feature type="binding site" evidence="7">
    <location>
        <position position="99"/>
    </location>
    <ligand>
        <name>substrate</name>
    </ligand>
</feature>
<dbReference type="InterPro" id="IPR006096">
    <property type="entry name" value="Glu/Leu/Phe/Val/Trp_DH_C"/>
</dbReference>
<evidence type="ECO:0000256" key="5">
    <source>
        <dbReference type="PIRNR" id="PIRNR000185"/>
    </source>
</evidence>
<dbReference type="PIRSF" id="PIRSF000185">
    <property type="entry name" value="Glu_DH"/>
    <property type="match status" value="1"/>
</dbReference>
<dbReference type="SUPFAM" id="SSF53223">
    <property type="entry name" value="Aminoacid dehydrogenase-like, N-terminal domain"/>
    <property type="match status" value="1"/>
</dbReference>
<evidence type="ECO:0000256" key="3">
    <source>
        <dbReference type="ARBA" id="ARBA00047867"/>
    </source>
</evidence>
<dbReference type="Pfam" id="PF00208">
    <property type="entry name" value="ELFV_dehydrog"/>
    <property type="match status" value="1"/>
</dbReference>
<dbReference type="GO" id="GO:0004352">
    <property type="term" value="F:glutamate dehydrogenase (NAD+) activity"/>
    <property type="evidence" value="ECO:0007669"/>
    <property type="project" value="TreeGrafter"/>
</dbReference>
<evidence type="ECO:0000256" key="4">
    <source>
        <dbReference type="ARBA" id="ARBA00048577"/>
    </source>
</evidence>
<proteinExistence type="inferred from homology"/>
<evidence type="ECO:0000256" key="9">
    <source>
        <dbReference type="RuleBase" id="RU004417"/>
    </source>
</evidence>
<feature type="binding site" evidence="7">
    <location>
        <position position="200"/>
    </location>
    <ligand>
        <name>NAD(+)</name>
        <dbReference type="ChEBI" id="CHEBI:57540"/>
    </ligand>
</feature>
<dbReference type="PANTHER" id="PTHR11606:SF13">
    <property type="entry name" value="GLUTAMATE DEHYDROGENASE 1, MITOCHONDRIAL"/>
    <property type="match status" value="1"/>
</dbReference>
<accession>A0A2R5GKV2</accession>
<dbReference type="InterPro" id="IPR033524">
    <property type="entry name" value="Glu/Leu/Phe/Val_DH_AS"/>
</dbReference>
<dbReference type="InterPro" id="IPR033922">
    <property type="entry name" value="NAD_bind_Glu_DH"/>
</dbReference>
<feature type="binding site" evidence="7">
    <location>
        <position position="381"/>
    </location>
    <ligand>
        <name>substrate</name>
    </ligand>
</feature>
<dbReference type="GO" id="GO:0000166">
    <property type="term" value="F:nucleotide binding"/>
    <property type="evidence" value="ECO:0007669"/>
    <property type="project" value="UniProtKB-KW"/>
</dbReference>
<reference evidence="11 12" key="1">
    <citation type="submission" date="2017-12" db="EMBL/GenBank/DDBJ databases">
        <title>Sequencing, de novo assembly and annotation of complete genome of a new Thraustochytrid species, strain FCC1311.</title>
        <authorList>
            <person name="Sedici K."/>
            <person name="Godart F."/>
            <person name="Aiese Cigliano R."/>
            <person name="Sanseverino W."/>
            <person name="Barakat M."/>
            <person name="Ortet P."/>
            <person name="Marechal E."/>
            <person name="Cagnac O."/>
            <person name="Amato A."/>
        </authorList>
    </citation>
    <scope>NUCLEOTIDE SEQUENCE [LARGE SCALE GENOMIC DNA]</scope>
</reference>
<dbReference type="PROSITE" id="PS00074">
    <property type="entry name" value="GLFV_DEHYDROGENASE"/>
    <property type="match status" value="1"/>
</dbReference>
<evidence type="ECO:0000313" key="11">
    <source>
        <dbReference type="EMBL" id="GBG31536.1"/>
    </source>
</evidence>
<name>A0A2R5GKV2_9STRA</name>
<dbReference type="Pfam" id="PF02812">
    <property type="entry name" value="ELFV_dehydrog_N"/>
    <property type="match status" value="1"/>
</dbReference>
<evidence type="ECO:0000256" key="2">
    <source>
        <dbReference type="ARBA" id="ARBA00023002"/>
    </source>
</evidence>
<feature type="binding site" evidence="7">
    <location>
        <position position="75"/>
    </location>
    <ligand>
        <name>substrate</name>
    </ligand>
</feature>
<dbReference type="SMART" id="SM00839">
    <property type="entry name" value="ELFV_dehydrog"/>
    <property type="match status" value="1"/>
</dbReference>
<sequence length="488" mass="53187">MSTGIPKEEPRLLEQIKEFYDRASDLLDLDEGELELIKGCDAALRVTFPFKRKDGTIVVIQGYRAHHSRHRLPVKGGMRFSSSVDLQEVEAMASLMTLKCAVVDVPFGGGKGGIRINPSDYTEKELERIVRRFTTELAKKSFIGPGRDVPGPDLGTGSREMSWMADTYVKLFAGTDIHANGVVTGKPLSMGGIEGRTEATGLGVYYSVREFMSDKSIMEQAGLGDSVGTNLVGRSFILQGFGKVGYHAALYISRAGGRIVGVSDRKCGILRWGGIDPEALKQHKDAHGSVDGAFADDDLDAVYRGSDVSKLLEEACDVLVLAAFQQQIHVQNASRIKARIIVEAANGPVTPYAEEILERRADGAAVIIPDVVASAGGLTVSYFEWLKSLSNVRFGRLTKKWEERSKLVMLEAWEDIGGSVDAEKRHRVLQGPSERDIVFSGLADSMIVAAQDTIETSKRLNCSLRQAAYVNSIAKIHESMKHAGLLLA</sequence>
<evidence type="ECO:0000256" key="1">
    <source>
        <dbReference type="ARBA" id="ARBA00006382"/>
    </source>
</evidence>
<feature type="site" description="Important for catalysis" evidence="8">
    <location>
        <position position="153"/>
    </location>
</feature>
<comment type="catalytic activity">
    <reaction evidence="3">
        <text>L-glutamate + NAD(+) + H2O = 2-oxoglutarate + NH4(+) + NADH + H(+)</text>
        <dbReference type="Rhea" id="RHEA:15133"/>
        <dbReference type="ChEBI" id="CHEBI:15377"/>
        <dbReference type="ChEBI" id="CHEBI:15378"/>
        <dbReference type="ChEBI" id="CHEBI:16810"/>
        <dbReference type="ChEBI" id="CHEBI:28938"/>
        <dbReference type="ChEBI" id="CHEBI:29985"/>
        <dbReference type="ChEBI" id="CHEBI:57540"/>
        <dbReference type="ChEBI" id="CHEBI:57945"/>
        <dbReference type="EC" id="1.4.1.3"/>
    </reaction>
</comment>